<organism evidence="1 2">
    <name type="scientific">Paenibacillus agricola</name>
    <dbReference type="NCBI Taxonomy" id="2716264"/>
    <lineage>
        <taxon>Bacteria</taxon>
        <taxon>Bacillati</taxon>
        <taxon>Bacillota</taxon>
        <taxon>Bacilli</taxon>
        <taxon>Bacillales</taxon>
        <taxon>Paenibacillaceae</taxon>
        <taxon>Paenibacillus</taxon>
    </lineage>
</organism>
<dbReference type="Gene3D" id="2.60.120.10">
    <property type="entry name" value="Jelly Rolls"/>
    <property type="match status" value="1"/>
</dbReference>
<dbReference type="InterPro" id="IPR014710">
    <property type="entry name" value="RmlC-like_jellyroll"/>
</dbReference>
<dbReference type="RefSeq" id="WP_166147577.1">
    <property type="nucleotide sequence ID" value="NZ_JAAOIW010000002.1"/>
</dbReference>
<reference evidence="1" key="1">
    <citation type="submission" date="2020-03" db="EMBL/GenBank/DDBJ databases">
        <title>Draft sequencing of Paenibacilllus sp. S3N08.</title>
        <authorList>
            <person name="Kim D.-U."/>
        </authorList>
    </citation>
    <scope>NUCLEOTIDE SEQUENCE</scope>
    <source>
        <strain evidence="1">S3N08</strain>
    </source>
</reference>
<gene>
    <name evidence="1" type="ORF">G9U52_06765</name>
</gene>
<comment type="caution">
    <text evidence="1">The sequence shown here is derived from an EMBL/GenBank/DDBJ whole genome shotgun (WGS) entry which is preliminary data.</text>
</comment>
<proteinExistence type="predicted"/>
<dbReference type="Proteomes" id="UP001165962">
    <property type="component" value="Unassembled WGS sequence"/>
</dbReference>
<keyword evidence="2" id="KW-1185">Reference proteome</keyword>
<name>A0ABX0IZX5_9BACL</name>
<sequence length="48" mass="5372">MELDGRLHPVEVGASVLIKPGCRHRAVGKMKILNIPIPAFDPHDEWLD</sequence>
<evidence type="ECO:0000313" key="1">
    <source>
        <dbReference type="EMBL" id="NHN29534.1"/>
    </source>
</evidence>
<protein>
    <submittedName>
        <fullName evidence="1">Uncharacterized protein</fullName>
    </submittedName>
</protein>
<accession>A0ABX0IZX5</accession>
<dbReference type="EMBL" id="JAAOIW010000002">
    <property type="protein sequence ID" value="NHN29534.1"/>
    <property type="molecule type" value="Genomic_DNA"/>
</dbReference>
<evidence type="ECO:0000313" key="2">
    <source>
        <dbReference type="Proteomes" id="UP001165962"/>
    </source>
</evidence>